<keyword evidence="3" id="KW-1185">Reference proteome</keyword>
<accession>A0A1X6YC87</accession>
<protein>
    <submittedName>
        <fullName evidence="2">ParB-like nuclease domain protein</fullName>
    </submittedName>
</protein>
<evidence type="ECO:0000313" key="2">
    <source>
        <dbReference type="EMBL" id="SLN16456.1"/>
    </source>
</evidence>
<dbReference type="AlphaFoldDB" id="A0A1X6YC87"/>
<dbReference type="Proteomes" id="UP000193207">
    <property type="component" value="Unassembled WGS sequence"/>
</dbReference>
<proteinExistence type="predicted"/>
<gene>
    <name evidence="2" type="ORF">ROH8110_00428</name>
</gene>
<dbReference type="InterPro" id="IPR036086">
    <property type="entry name" value="ParB/Sulfiredoxin_sf"/>
</dbReference>
<sequence length="257" mass="29200">MIKQQQALKRVKRTQVPLKDLWTRPEVFQYRDKEVENHHVEDIASVIKLKRTVDPLDVWKDPSNGALVVIDGHHRLAAYKRAGVTRQIPVVIFEGPETAARLHALSENAKARLPMTATEKNNAAWRLVCLTADDGKSIYSKADVTKHTGASDGTVGNMRRTRRKLLKADEWLPETWKAALAQLKGQEQEELSDEDWNAIIRERAQRLDDKVGKEIGHMGDLQIDAVALMLEKRLGGKTEILGERWRTDLVDGEEFPF</sequence>
<reference evidence="2 3" key="1">
    <citation type="submission" date="2017-03" db="EMBL/GenBank/DDBJ databases">
        <authorList>
            <person name="Afonso C.L."/>
            <person name="Miller P.J."/>
            <person name="Scott M.A."/>
            <person name="Spackman E."/>
            <person name="Goraichik I."/>
            <person name="Dimitrov K.M."/>
            <person name="Suarez D.L."/>
            <person name="Swayne D.E."/>
        </authorList>
    </citation>
    <scope>NUCLEOTIDE SEQUENCE [LARGE SCALE GENOMIC DNA]</scope>
    <source>
        <strain evidence="2 3">CECT 8110</strain>
    </source>
</reference>
<dbReference type="RefSeq" id="WP_085816130.1">
    <property type="nucleotide sequence ID" value="NZ_FWFU01000001.1"/>
</dbReference>
<evidence type="ECO:0000259" key="1">
    <source>
        <dbReference type="SMART" id="SM00470"/>
    </source>
</evidence>
<feature type="domain" description="ParB-like N-terminal" evidence="1">
    <location>
        <begin position="14"/>
        <end position="109"/>
    </location>
</feature>
<dbReference type="EMBL" id="FWFU01000001">
    <property type="protein sequence ID" value="SLN16456.1"/>
    <property type="molecule type" value="Genomic_DNA"/>
</dbReference>
<dbReference type="OrthoDB" id="7353482at2"/>
<name>A0A1X6YC87_9RHOB</name>
<dbReference type="SMART" id="SM00470">
    <property type="entry name" value="ParB"/>
    <property type="match status" value="1"/>
</dbReference>
<dbReference type="SUPFAM" id="SSF110849">
    <property type="entry name" value="ParB/Sulfiredoxin"/>
    <property type="match status" value="1"/>
</dbReference>
<evidence type="ECO:0000313" key="3">
    <source>
        <dbReference type="Proteomes" id="UP000193207"/>
    </source>
</evidence>
<dbReference type="InterPro" id="IPR003115">
    <property type="entry name" value="ParB_N"/>
</dbReference>
<organism evidence="2 3">
    <name type="scientific">Roseovarius halotolerans</name>
    <dbReference type="NCBI Taxonomy" id="505353"/>
    <lineage>
        <taxon>Bacteria</taxon>
        <taxon>Pseudomonadati</taxon>
        <taxon>Pseudomonadota</taxon>
        <taxon>Alphaproteobacteria</taxon>
        <taxon>Rhodobacterales</taxon>
        <taxon>Roseobacteraceae</taxon>
        <taxon>Roseovarius</taxon>
    </lineage>
</organism>
<dbReference type="Pfam" id="PF02195">
    <property type="entry name" value="ParB_N"/>
    <property type="match status" value="1"/>
</dbReference>
<dbReference type="Gene3D" id="3.90.1530.10">
    <property type="entry name" value="Conserved hypothetical protein from pyrococcus furiosus pfu- 392566-001, ParB domain"/>
    <property type="match status" value="1"/>
</dbReference>